<dbReference type="InterPro" id="IPR036864">
    <property type="entry name" value="Zn2-C6_fun-type_DNA-bd_sf"/>
</dbReference>
<dbReference type="PROSITE" id="PS00463">
    <property type="entry name" value="ZN2_CY6_FUNGAL_1"/>
    <property type="match status" value="1"/>
</dbReference>
<dbReference type="EMBL" id="MU865294">
    <property type="protein sequence ID" value="KAK4231088.1"/>
    <property type="molecule type" value="Genomic_DNA"/>
</dbReference>
<dbReference type="GO" id="GO:0005351">
    <property type="term" value="F:carbohydrate:proton symporter activity"/>
    <property type="evidence" value="ECO:0007669"/>
    <property type="project" value="TreeGrafter"/>
</dbReference>
<evidence type="ECO:0000256" key="7">
    <source>
        <dbReference type="ARBA" id="ARBA00023136"/>
    </source>
</evidence>
<protein>
    <submittedName>
        <fullName evidence="13">Lactose permease</fullName>
    </submittedName>
</protein>
<keyword evidence="8" id="KW-0539">Nucleus</keyword>
<dbReference type="SUPFAM" id="SSF103473">
    <property type="entry name" value="MFS general substrate transporter"/>
    <property type="match status" value="1"/>
</dbReference>
<feature type="region of interest" description="Disordered" evidence="9">
    <location>
        <begin position="618"/>
        <end position="697"/>
    </location>
</feature>
<gene>
    <name evidence="13" type="ORF">QBC38DRAFT_506839</name>
</gene>
<feature type="compositionally biased region" description="Low complexity" evidence="9">
    <location>
        <begin position="651"/>
        <end position="671"/>
    </location>
</feature>
<comment type="similarity">
    <text evidence="2">Belongs to the major facilitator superfamily. Sugar transporter (TC 2.A.1.1) family.</text>
</comment>
<dbReference type="CDD" id="cd00067">
    <property type="entry name" value="GAL4"/>
    <property type="match status" value="1"/>
</dbReference>
<dbReference type="SUPFAM" id="SSF57701">
    <property type="entry name" value="Zn2/Cys6 DNA-binding domain"/>
    <property type="match status" value="1"/>
</dbReference>
<dbReference type="PROSITE" id="PS50850">
    <property type="entry name" value="MFS"/>
    <property type="match status" value="1"/>
</dbReference>
<evidence type="ECO:0000256" key="6">
    <source>
        <dbReference type="ARBA" id="ARBA00022989"/>
    </source>
</evidence>
<feature type="transmembrane region" description="Helical" evidence="10">
    <location>
        <begin position="418"/>
        <end position="439"/>
    </location>
</feature>
<dbReference type="InterPro" id="IPR005829">
    <property type="entry name" value="Sugar_transporter_CS"/>
</dbReference>
<feature type="transmembrane region" description="Helical" evidence="10">
    <location>
        <begin position="207"/>
        <end position="226"/>
    </location>
</feature>
<evidence type="ECO:0000256" key="4">
    <source>
        <dbReference type="ARBA" id="ARBA00022692"/>
    </source>
</evidence>
<name>A0AAN7BWS6_9PEZI</name>
<dbReference type="Pfam" id="PF00172">
    <property type="entry name" value="Zn_clus"/>
    <property type="match status" value="1"/>
</dbReference>
<dbReference type="InterPro" id="IPR001138">
    <property type="entry name" value="Zn2Cys6_DnaBD"/>
</dbReference>
<keyword evidence="4 10" id="KW-0812">Transmembrane</keyword>
<dbReference type="InterPro" id="IPR050360">
    <property type="entry name" value="MFS_Sugar_Transporters"/>
</dbReference>
<reference evidence="13" key="1">
    <citation type="journal article" date="2023" name="Mol. Phylogenet. Evol.">
        <title>Genome-scale phylogeny and comparative genomics of the fungal order Sordariales.</title>
        <authorList>
            <person name="Hensen N."/>
            <person name="Bonometti L."/>
            <person name="Westerberg I."/>
            <person name="Brannstrom I.O."/>
            <person name="Guillou S."/>
            <person name="Cros-Aarteil S."/>
            <person name="Calhoun S."/>
            <person name="Haridas S."/>
            <person name="Kuo A."/>
            <person name="Mondo S."/>
            <person name="Pangilinan J."/>
            <person name="Riley R."/>
            <person name="LaButti K."/>
            <person name="Andreopoulos B."/>
            <person name="Lipzen A."/>
            <person name="Chen C."/>
            <person name="Yan M."/>
            <person name="Daum C."/>
            <person name="Ng V."/>
            <person name="Clum A."/>
            <person name="Steindorff A."/>
            <person name="Ohm R.A."/>
            <person name="Martin F."/>
            <person name="Silar P."/>
            <person name="Natvig D.O."/>
            <person name="Lalanne C."/>
            <person name="Gautier V."/>
            <person name="Ament-Velasquez S.L."/>
            <person name="Kruys A."/>
            <person name="Hutchinson M.I."/>
            <person name="Powell A.J."/>
            <person name="Barry K."/>
            <person name="Miller A.N."/>
            <person name="Grigoriev I.V."/>
            <person name="Debuchy R."/>
            <person name="Gladieux P."/>
            <person name="Hiltunen Thoren M."/>
            <person name="Johannesson H."/>
        </authorList>
    </citation>
    <scope>NUCLEOTIDE SEQUENCE</scope>
    <source>
        <strain evidence="13">CBS 990.96</strain>
    </source>
</reference>
<feature type="transmembrane region" description="Helical" evidence="10">
    <location>
        <begin position="484"/>
        <end position="507"/>
    </location>
</feature>
<evidence type="ECO:0000256" key="8">
    <source>
        <dbReference type="ARBA" id="ARBA00023242"/>
    </source>
</evidence>
<proteinExistence type="inferred from homology"/>
<dbReference type="NCBIfam" id="TIGR00879">
    <property type="entry name" value="SP"/>
    <property type="match status" value="1"/>
</dbReference>
<feature type="compositionally biased region" description="Polar residues" evidence="9">
    <location>
        <begin position="681"/>
        <end position="696"/>
    </location>
</feature>
<accession>A0AAN7BWS6</accession>
<dbReference type="GO" id="GO:0003677">
    <property type="term" value="F:DNA binding"/>
    <property type="evidence" value="ECO:0007669"/>
    <property type="project" value="InterPro"/>
</dbReference>
<dbReference type="PROSITE" id="PS00216">
    <property type="entry name" value="SUGAR_TRANSPORT_1"/>
    <property type="match status" value="1"/>
</dbReference>
<sequence length="1174" mass="130799">MAGNNVAYRQIILPDNEPPESTGDNTPDRCSIATQYPGYTSSCNAVEELAHDADDTKYSPWSKQMFRLYLVLAVAYLCGCLNGYDGSLMGGLNGMKSYQRYFNMSTAGSSTGLVFAMYNIGSVAAIFFTGPVNDWFGRRWGMFTGAFIIIVGTCVQAPSTTARQFLAGRFVLGFGVSFCCVSAPCYVSEMAHPKWRGTLTGLYNCTWYIGSIIASWVVYGCSYIQTNEGWRIPVWCQMITSGLVCLGVFWLPESPRWLIAQDRYEDAAKVLATYHGEGRHEHPMVQLQMKEMTNQISSEASDKKWYDYHELWNTHSARRRLICVIGMGVFGQVSGNSLSSYYMVTMLQSAGIVQEQRVLALNGINPVLSLFGAVLGARMSDVVGRRPLLLYTIVFASVCFAIITGTSKMATEDPTQVAAANTTIAFIFIFGIVFSFGWTPLQSMYISECLPTATRAKGTAVGNFSSSVASTILQYASGPAFEKIGYYFYLVFVFWDLLEGLFMYFYFPETKDRTLEELEEVFSAPNPVKKSLEKRSALTVLNTLGAGENEKIGSCDLCRARKIRCDGKDPCEGCATSENECTYGSEANSRGKSDLILEGILRVERTLQEMNAAFSLSTAANDHQHQHHQHQHHQHPENSQHRQKSLISPVTTTSTAATSARSAGRASFSGSPLAEHHNQHRTPTMTSDSHHQNGSLDNAVLDSWHTSTTESVLQWPHFDTFPSLRLEYSSSFFELEKNRSSLKTRKTGMYPYVSSEEVNIILEGFSQKVNFWYPTVSVKQLERTREIILGNGDEEEETVESCLALLIMALGCASLVVSSEEKGKRAIGDMYFDAALKRVYVAHMDVSAVGTHCFFFVALYFAFLRRPLQAWEYIFSASSKCLIHLSYPTRHEGEEEEDQERIRRIFWACYVLESDYLAELSNLPISGIGRIEASVPLPADTYHTHRYQEEEEQSSLYFLACISMRRLLNRVHQLLYARGSGACMDNARFPFVVAELDHQLEEWREVLPAKFGFEVGFGSREAETEAGGFLRQRYLTCRSVIYRPYLMWMLSGAGGAGVNESAGQEVLRNCKACLDACLLHILNLRGFSQTILVDTWICALSMAGAMLVLLAACQTPSLRGLIGPEVLSAGDHLKGLLEGWQQLSGGPSSPSVDQSVRIISEADRFIRQVYSTEG</sequence>
<keyword evidence="5" id="KW-0479">Metal-binding</keyword>
<dbReference type="InterPro" id="IPR005828">
    <property type="entry name" value="MFS_sugar_transport-like"/>
</dbReference>
<evidence type="ECO:0000256" key="3">
    <source>
        <dbReference type="ARBA" id="ARBA00022448"/>
    </source>
</evidence>
<evidence type="ECO:0000313" key="14">
    <source>
        <dbReference type="Proteomes" id="UP001301958"/>
    </source>
</evidence>
<dbReference type="Proteomes" id="UP001301958">
    <property type="component" value="Unassembled WGS sequence"/>
</dbReference>
<evidence type="ECO:0000256" key="10">
    <source>
        <dbReference type="SAM" id="Phobius"/>
    </source>
</evidence>
<dbReference type="Gene3D" id="1.20.1250.20">
    <property type="entry name" value="MFS general substrate transporter like domains"/>
    <property type="match status" value="1"/>
</dbReference>
<evidence type="ECO:0000256" key="9">
    <source>
        <dbReference type="SAM" id="MobiDB-lite"/>
    </source>
</evidence>
<feature type="transmembrane region" description="Helical" evidence="10">
    <location>
        <begin position="165"/>
        <end position="187"/>
    </location>
</feature>
<dbReference type="InterPro" id="IPR020846">
    <property type="entry name" value="MFS_dom"/>
</dbReference>
<dbReference type="PANTHER" id="PTHR48022:SF70">
    <property type="entry name" value="MONOSACCHARIDE TRANSPORTER, PUTATIVE (AFU_ORTHOLOGUE AFUA_5G14540)-RELATED"/>
    <property type="match status" value="1"/>
</dbReference>
<dbReference type="GO" id="GO:0006351">
    <property type="term" value="P:DNA-templated transcription"/>
    <property type="evidence" value="ECO:0007669"/>
    <property type="project" value="InterPro"/>
</dbReference>
<dbReference type="GO" id="GO:0016020">
    <property type="term" value="C:membrane"/>
    <property type="evidence" value="ECO:0007669"/>
    <property type="project" value="UniProtKB-SubCell"/>
</dbReference>
<feature type="transmembrane region" description="Helical" evidence="10">
    <location>
        <begin position="104"/>
        <end position="128"/>
    </location>
</feature>
<comment type="caution">
    <text evidence="13">The sequence shown here is derived from an EMBL/GenBank/DDBJ whole genome shotgun (WGS) entry which is preliminary data.</text>
</comment>
<keyword evidence="3" id="KW-0813">Transport</keyword>
<dbReference type="PRINTS" id="PR00171">
    <property type="entry name" value="SUGRTRNSPORT"/>
</dbReference>
<dbReference type="PROSITE" id="PS50048">
    <property type="entry name" value="ZN2_CY6_FUNGAL_2"/>
    <property type="match status" value="1"/>
</dbReference>
<feature type="transmembrane region" description="Helical" evidence="10">
    <location>
        <begin position="356"/>
        <end position="376"/>
    </location>
</feature>
<evidence type="ECO:0000259" key="12">
    <source>
        <dbReference type="PROSITE" id="PS50850"/>
    </source>
</evidence>
<dbReference type="InterPro" id="IPR007219">
    <property type="entry name" value="XnlR_reg_dom"/>
</dbReference>
<feature type="transmembrane region" description="Helical" evidence="10">
    <location>
        <begin position="321"/>
        <end position="344"/>
    </location>
</feature>
<keyword evidence="14" id="KW-1185">Reference proteome</keyword>
<feature type="domain" description="Major facilitator superfamily (MFS) profile" evidence="12">
    <location>
        <begin position="71"/>
        <end position="511"/>
    </location>
</feature>
<dbReference type="SMART" id="SM00066">
    <property type="entry name" value="GAL4"/>
    <property type="match status" value="1"/>
</dbReference>
<comment type="subcellular location">
    <subcellularLocation>
        <location evidence="1">Membrane</location>
        <topology evidence="1">Multi-pass membrane protein</topology>
    </subcellularLocation>
</comment>
<dbReference type="PANTHER" id="PTHR48022">
    <property type="entry name" value="PLASTIDIC GLUCOSE TRANSPORTER 4"/>
    <property type="match status" value="1"/>
</dbReference>
<organism evidence="13 14">
    <name type="scientific">Podospora fimiseda</name>
    <dbReference type="NCBI Taxonomy" id="252190"/>
    <lineage>
        <taxon>Eukaryota</taxon>
        <taxon>Fungi</taxon>
        <taxon>Dikarya</taxon>
        <taxon>Ascomycota</taxon>
        <taxon>Pezizomycotina</taxon>
        <taxon>Sordariomycetes</taxon>
        <taxon>Sordariomycetidae</taxon>
        <taxon>Sordariales</taxon>
        <taxon>Podosporaceae</taxon>
        <taxon>Podospora</taxon>
    </lineage>
</organism>
<dbReference type="Pfam" id="PF00083">
    <property type="entry name" value="Sugar_tr"/>
    <property type="match status" value="1"/>
</dbReference>
<dbReference type="Pfam" id="PF04082">
    <property type="entry name" value="Fungal_trans"/>
    <property type="match status" value="1"/>
</dbReference>
<feature type="transmembrane region" description="Helical" evidence="10">
    <location>
        <begin position="66"/>
        <end position="84"/>
    </location>
</feature>
<evidence type="ECO:0000256" key="1">
    <source>
        <dbReference type="ARBA" id="ARBA00004141"/>
    </source>
</evidence>
<feature type="transmembrane region" description="Helical" evidence="10">
    <location>
        <begin position="388"/>
        <end position="406"/>
    </location>
</feature>
<dbReference type="GO" id="GO:0008270">
    <property type="term" value="F:zinc ion binding"/>
    <property type="evidence" value="ECO:0007669"/>
    <property type="project" value="InterPro"/>
</dbReference>
<dbReference type="CDD" id="cd12148">
    <property type="entry name" value="fungal_TF_MHR"/>
    <property type="match status" value="1"/>
</dbReference>
<evidence type="ECO:0000313" key="13">
    <source>
        <dbReference type="EMBL" id="KAK4231088.1"/>
    </source>
</evidence>
<dbReference type="GO" id="GO:0000981">
    <property type="term" value="F:DNA-binding transcription factor activity, RNA polymerase II-specific"/>
    <property type="evidence" value="ECO:0007669"/>
    <property type="project" value="InterPro"/>
</dbReference>
<keyword evidence="6 10" id="KW-1133">Transmembrane helix</keyword>
<feature type="transmembrane region" description="Helical" evidence="10">
    <location>
        <begin position="232"/>
        <end position="251"/>
    </location>
</feature>
<evidence type="ECO:0000256" key="2">
    <source>
        <dbReference type="ARBA" id="ARBA00010992"/>
    </source>
</evidence>
<evidence type="ECO:0000256" key="5">
    <source>
        <dbReference type="ARBA" id="ARBA00022723"/>
    </source>
</evidence>
<dbReference type="AlphaFoldDB" id="A0AAN7BWS6"/>
<feature type="transmembrane region" description="Helical" evidence="10">
    <location>
        <begin position="140"/>
        <end position="159"/>
    </location>
</feature>
<dbReference type="Gene3D" id="4.10.240.10">
    <property type="entry name" value="Zn(2)-C6 fungal-type DNA-binding domain"/>
    <property type="match status" value="1"/>
</dbReference>
<reference evidence="13" key="2">
    <citation type="submission" date="2023-05" db="EMBL/GenBank/DDBJ databases">
        <authorList>
            <consortium name="Lawrence Berkeley National Laboratory"/>
            <person name="Steindorff A."/>
            <person name="Hensen N."/>
            <person name="Bonometti L."/>
            <person name="Westerberg I."/>
            <person name="Brannstrom I.O."/>
            <person name="Guillou S."/>
            <person name="Cros-Aarteil S."/>
            <person name="Calhoun S."/>
            <person name="Haridas S."/>
            <person name="Kuo A."/>
            <person name="Mondo S."/>
            <person name="Pangilinan J."/>
            <person name="Riley R."/>
            <person name="Labutti K."/>
            <person name="Andreopoulos B."/>
            <person name="Lipzen A."/>
            <person name="Chen C."/>
            <person name="Yanf M."/>
            <person name="Daum C."/>
            <person name="Ng V."/>
            <person name="Clum A."/>
            <person name="Ohm R."/>
            <person name="Martin F."/>
            <person name="Silar P."/>
            <person name="Natvig D."/>
            <person name="Lalanne C."/>
            <person name="Gautier V."/>
            <person name="Ament-Velasquez S.L."/>
            <person name="Kruys A."/>
            <person name="Hutchinson M.I."/>
            <person name="Powell A.J."/>
            <person name="Barry K."/>
            <person name="Miller A.N."/>
            <person name="Grigoriev I.V."/>
            <person name="Debuchy R."/>
            <person name="Gladieux P."/>
            <person name="Thoren M.H."/>
            <person name="Johannesson H."/>
        </authorList>
    </citation>
    <scope>NUCLEOTIDE SEQUENCE</scope>
    <source>
        <strain evidence="13">CBS 990.96</strain>
    </source>
</reference>
<keyword evidence="7 10" id="KW-0472">Membrane</keyword>
<dbReference type="InterPro" id="IPR003663">
    <property type="entry name" value="Sugar/inositol_transpt"/>
</dbReference>
<evidence type="ECO:0000259" key="11">
    <source>
        <dbReference type="PROSITE" id="PS50048"/>
    </source>
</evidence>
<dbReference type="FunFam" id="1.20.1250.20:FF:000217">
    <property type="entry name" value="MFS lactose permease, putative"/>
    <property type="match status" value="1"/>
</dbReference>
<dbReference type="InterPro" id="IPR036259">
    <property type="entry name" value="MFS_trans_sf"/>
</dbReference>
<feature type="domain" description="Zn(2)-C6 fungal-type" evidence="11">
    <location>
        <begin position="554"/>
        <end position="583"/>
    </location>
</feature>